<evidence type="ECO:0000313" key="3">
    <source>
        <dbReference type="Proteomes" id="UP000626109"/>
    </source>
</evidence>
<reference evidence="2" key="1">
    <citation type="submission" date="2021-02" db="EMBL/GenBank/DDBJ databases">
        <authorList>
            <person name="Dougan E. K."/>
            <person name="Rhodes N."/>
            <person name="Thang M."/>
            <person name="Chan C."/>
        </authorList>
    </citation>
    <scope>NUCLEOTIDE SEQUENCE</scope>
</reference>
<sequence>MRSHFQRLCRDRDWTLQMVEVDLEKGEARHDLADPVIQDQWIAKIRFFDITVVVPDGSSFSRARWNPGGPPPIRSARYPLGFPWLLPKERAVAERRNSLIAFTWRALTEVESLRRTQVITALLVHPEDMGRITRGGSADVPASIWRWREFSGLIAAGWWSGAVLQCHWGAPTAKPTRLAMPNGALEEEGPRALPEFCTEGFYTGPAVMCSHRHGVSLVGKVPAKDLFRTRAAAALPEKMCALLAEKLLQSLDMEESRLRPLSLLPAEGGIALKQAGAKQAKTVELKSRLEVLQRGESCEASAQSVLEDVTLSIAAARGDPVEGEDFIKKGWWGTGPPMRTLKGANRPGRLMQDGGGMCCPGRWPPERRVLPPRGALVQAIVDAWLLKHFGAEGVDKLAYSYLAGKFLTDPLADYIDELRDEVMALLTASGLARPEGEVTRCHGQIDFGFIMVLGQFLGDPDWESMLPYCATGARLGVGVELPRTPAVWPPKKKWPLPPFCEEEALLLNENYPSAKLHKEVLVREVAKLVARGWMLEMTLKEAKAQLGADIIVAALALLEEKPGQFRLLHDGSNLVQVNNRIHVRDGEQYPTAADVQSGIHHGDLVQPVLGLSSDVEKAHKQIPMDKRDWKYMACSTEPMPPDKDEWVIHINTQGTYGFSSASWNWAVVASLLQRLAYYVCGLAYIFRFADDYLIVASSGAKRRCTFQIARFMALFAMLRVPNKWAKTKGGFRTDFVGSLFVWDKLLGGLTDRRASWLAAWAERIADAGSAETRDLRGGLGRLSFSAAILRYLLPFLGPLYAWVAILVPGAVWPIPAALVILLRRIAGKLKQSTLVGLKFPLVQCGRTLFKADAKAEGDIVVVGGFESPLPGQTLLQCRWFSFALTVDNAPWAFVKHGEAFRAIAALELFATLLCLMLFAPSAGLGANFVLELPCITDNQGNEALVVKCMTTKFLLYLILLELTEQLQANKWALDLRWQRRDLNQDADDLTNGEFAKFSPAVRLDPRWPNFHGRCSQASLKKPRASMHRSWSISSPGRRPDWEQTTVQQLGRRSAKAWASKQAIRGDSCCGITVVAVPPERGELD</sequence>
<feature type="transmembrane region" description="Helical" evidence="1">
    <location>
        <begin position="908"/>
        <end position="930"/>
    </location>
</feature>
<name>A0A813I3Y7_POLGL</name>
<dbReference type="InterPro" id="IPR043502">
    <property type="entry name" value="DNA/RNA_pol_sf"/>
</dbReference>
<dbReference type="SUPFAM" id="SSF56672">
    <property type="entry name" value="DNA/RNA polymerases"/>
    <property type="match status" value="1"/>
</dbReference>
<gene>
    <name evidence="2" type="ORF">PGLA2088_LOCUS4890</name>
</gene>
<keyword evidence="1" id="KW-0812">Transmembrane</keyword>
<feature type="transmembrane region" description="Helical" evidence="1">
    <location>
        <begin position="799"/>
        <end position="822"/>
    </location>
</feature>
<organism evidence="2 3">
    <name type="scientific">Polarella glacialis</name>
    <name type="common">Dinoflagellate</name>
    <dbReference type="NCBI Taxonomy" id="89957"/>
    <lineage>
        <taxon>Eukaryota</taxon>
        <taxon>Sar</taxon>
        <taxon>Alveolata</taxon>
        <taxon>Dinophyceae</taxon>
        <taxon>Suessiales</taxon>
        <taxon>Suessiaceae</taxon>
        <taxon>Polarella</taxon>
    </lineage>
</organism>
<comment type="caution">
    <text evidence="2">The sequence shown here is derived from an EMBL/GenBank/DDBJ whole genome shotgun (WGS) entry which is preliminary data.</text>
</comment>
<protein>
    <submittedName>
        <fullName evidence="2">Uncharacterized protein</fullName>
    </submittedName>
</protein>
<dbReference type="Proteomes" id="UP000626109">
    <property type="component" value="Unassembled WGS sequence"/>
</dbReference>
<proteinExistence type="predicted"/>
<dbReference type="AlphaFoldDB" id="A0A813I3Y7"/>
<accession>A0A813I3Y7</accession>
<keyword evidence="1" id="KW-0472">Membrane</keyword>
<evidence type="ECO:0000313" key="2">
    <source>
        <dbReference type="EMBL" id="CAE8646531.1"/>
    </source>
</evidence>
<dbReference type="InterPro" id="IPR052055">
    <property type="entry name" value="Hepadnavirus_pol/RT"/>
</dbReference>
<keyword evidence="1" id="KW-1133">Transmembrane helix</keyword>
<evidence type="ECO:0000256" key="1">
    <source>
        <dbReference type="SAM" id="Phobius"/>
    </source>
</evidence>
<dbReference type="PANTHER" id="PTHR33050:SF7">
    <property type="entry name" value="RIBONUCLEASE H"/>
    <property type="match status" value="1"/>
</dbReference>
<dbReference type="PANTHER" id="PTHR33050">
    <property type="entry name" value="REVERSE TRANSCRIPTASE DOMAIN-CONTAINING PROTEIN"/>
    <property type="match status" value="1"/>
</dbReference>
<dbReference type="EMBL" id="CAJNNW010004548">
    <property type="protein sequence ID" value="CAE8646531.1"/>
    <property type="molecule type" value="Genomic_DNA"/>
</dbReference>